<evidence type="ECO:0000256" key="1">
    <source>
        <dbReference type="SAM" id="MobiDB-lite"/>
    </source>
</evidence>
<dbReference type="Proteomes" id="UP001558613">
    <property type="component" value="Unassembled WGS sequence"/>
</dbReference>
<dbReference type="EMBL" id="JAYMGO010000004">
    <property type="protein sequence ID" value="KAL1275632.1"/>
    <property type="molecule type" value="Genomic_DNA"/>
</dbReference>
<proteinExistence type="predicted"/>
<name>A0ABR3NFJ4_9TELE</name>
<feature type="compositionally biased region" description="Basic and acidic residues" evidence="1">
    <location>
        <begin position="1"/>
        <end position="12"/>
    </location>
</feature>
<accession>A0ABR3NFJ4</accession>
<feature type="region of interest" description="Disordered" evidence="1">
    <location>
        <begin position="1"/>
        <end position="25"/>
    </location>
</feature>
<keyword evidence="3" id="KW-1185">Reference proteome</keyword>
<evidence type="ECO:0000313" key="3">
    <source>
        <dbReference type="Proteomes" id="UP001558613"/>
    </source>
</evidence>
<sequence>MASKRHQESGAEKRKKKRQRDDARSSLAAVSLSLFRGLTGDSFFSVFEGADEKLVLTESNRRCEEQKKMDGCLTLVLLSSVITLTTSDFKAVRLMLESDAQVLGWLEVLAALGG</sequence>
<gene>
    <name evidence="2" type="ORF">QQF64_035255</name>
</gene>
<protein>
    <submittedName>
        <fullName evidence="2">Uncharacterized protein</fullName>
    </submittedName>
</protein>
<reference evidence="2 3" key="1">
    <citation type="submission" date="2023-09" db="EMBL/GenBank/DDBJ databases">
        <authorList>
            <person name="Wang M."/>
        </authorList>
    </citation>
    <scope>NUCLEOTIDE SEQUENCE [LARGE SCALE GENOMIC DNA]</scope>
    <source>
        <strain evidence="2">GT-2023</strain>
        <tissue evidence="2">Liver</tissue>
    </source>
</reference>
<evidence type="ECO:0000313" key="2">
    <source>
        <dbReference type="EMBL" id="KAL1275632.1"/>
    </source>
</evidence>
<comment type="caution">
    <text evidence="2">The sequence shown here is derived from an EMBL/GenBank/DDBJ whole genome shotgun (WGS) entry which is preliminary data.</text>
</comment>
<organism evidence="2 3">
    <name type="scientific">Cirrhinus molitorella</name>
    <name type="common">mud carp</name>
    <dbReference type="NCBI Taxonomy" id="172907"/>
    <lineage>
        <taxon>Eukaryota</taxon>
        <taxon>Metazoa</taxon>
        <taxon>Chordata</taxon>
        <taxon>Craniata</taxon>
        <taxon>Vertebrata</taxon>
        <taxon>Euteleostomi</taxon>
        <taxon>Actinopterygii</taxon>
        <taxon>Neopterygii</taxon>
        <taxon>Teleostei</taxon>
        <taxon>Ostariophysi</taxon>
        <taxon>Cypriniformes</taxon>
        <taxon>Cyprinidae</taxon>
        <taxon>Labeoninae</taxon>
        <taxon>Labeonini</taxon>
        <taxon>Cirrhinus</taxon>
    </lineage>
</organism>